<dbReference type="EMBL" id="MU001637">
    <property type="protein sequence ID" value="KAF2482011.1"/>
    <property type="molecule type" value="Genomic_DNA"/>
</dbReference>
<dbReference type="GeneID" id="54470854"/>
<reference evidence="3" key="1">
    <citation type="journal article" date="2020" name="Stud. Mycol.">
        <title>101 Dothideomycetes genomes: a test case for predicting lifestyles and emergence of pathogens.</title>
        <authorList>
            <person name="Haridas S."/>
            <person name="Albert R."/>
            <person name="Binder M."/>
            <person name="Bloem J."/>
            <person name="Labutti K."/>
            <person name="Salamov A."/>
            <person name="Andreopoulos B."/>
            <person name="Baker S."/>
            <person name="Barry K."/>
            <person name="Bills G."/>
            <person name="Bluhm B."/>
            <person name="Cannon C."/>
            <person name="Castanera R."/>
            <person name="Culley D."/>
            <person name="Daum C."/>
            <person name="Ezra D."/>
            <person name="Gonzalez J."/>
            <person name="Henrissat B."/>
            <person name="Kuo A."/>
            <person name="Liang C."/>
            <person name="Lipzen A."/>
            <person name="Lutzoni F."/>
            <person name="Magnuson J."/>
            <person name="Mondo S."/>
            <person name="Nolan M."/>
            <person name="Ohm R."/>
            <person name="Pangilinan J."/>
            <person name="Park H.-J."/>
            <person name="Ramirez L."/>
            <person name="Alfaro M."/>
            <person name="Sun H."/>
            <person name="Tritt A."/>
            <person name="Yoshinaga Y."/>
            <person name="Zwiers L.-H."/>
            <person name="Turgeon B."/>
            <person name="Goodwin S."/>
            <person name="Spatafora J."/>
            <person name="Crous P."/>
            <person name="Grigoriev I."/>
        </authorList>
    </citation>
    <scope>NUCLEOTIDE SEQUENCE</scope>
    <source>
        <strain evidence="3">CBS 113389</strain>
    </source>
</reference>
<evidence type="ECO:0008006" key="5">
    <source>
        <dbReference type="Google" id="ProtNLM"/>
    </source>
</evidence>
<keyword evidence="1" id="KW-0175">Coiled coil</keyword>
<feature type="compositionally biased region" description="Basic and acidic residues" evidence="2">
    <location>
        <begin position="8"/>
        <end position="24"/>
    </location>
</feature>
<proteinExistence type="predicted"/>
<evidence type="ECO:0000313" key="4">
    <source>
        <dbReference type="Proteomes" id="UP000799767"/>
    </source>
</evidence>
<feature type="region of interest" description="Disordered" evidence="2">
    <location>
        <begin position="1"/>
        <end position="24"/>
    </location>
</feature>
<dbReference type="AlphaFoldDB" id="A0A6A6PQP4"/>
<organism evidence="3 4">
    <name type="scientific">Neohortaea acidophila</name>
    <dbReference type="NCBI Taxonomy" id="245834"/>
    <lineage>
        <taxon>Eukaryota</taxon>
        <taxon>Fungi</taxon>
        <taxon>Dikarya</taxon>
        <taxon>Ascomycota</taxon>
        <taxon>Pezizomycotina</taxon>
        <taxon>Dothideomycetes</taxon>
        <taxon>Dothideomycetidae</taxon>
        <taxon>Mycosphaerellales</taxon>
        <taxon>Teratosphaeriaceae</taxon>
        <taxon>Neohortaea</taxon>
    </lineage>
</organism>
<accession>A0A6A6PQP4</accession>
<evidence type="ECO:0000313" key="3">
    <source>
        <dbReference type="EMBL" id="KAF2482011.1"/>
    </source>
</evidence>
<dbReference type="RefSeq" id="XP_033588581.1">
    <property type="nucleotide sequence ID" value="XM_033729852.1"/>
</dbReference>
<dbReference type="Proteomes" id="UP000799767">
    <property type="component" value="Unassembled WGS sequence"/>
</dbReference>
<name>A0A6A6PQP4_9PEZI</name>
<sequence>MSSSASSPREKGKNPAHEPLLENKDLEKALESVANRPVTPNIDNNFLKHVLSDANRSLQAYRAKVAELQNRIGDLQTDVGVGQLRQGQLQRDVKHWQTKYGELYQTQIAGQQQIINLHTSYTEKLWTLTDHAKCLEDMLKQARKLPEIEARLQQDGRFVDAVARYEEFKREHDEFLSGFTARNRGARGRT</sequence>
<feature type="coiled-coil region" evidence="1">
    <location>
        <begin position="51"/>
        <end position="78"/>
    </location>
</feature>
<protein>
    <recommendedName>
        <fullName evidence="5">VPS37 C-terminal domain-containing protein</fullName>
    </recommendedName>
</protein>
<evidence type="ECO:0000256" key="2">
    <source>
        <dbReference type="SAM" id="MobiDB-lite"/>
    </source>
</evidence>
<gene>
    <name evidence="3" type="ORF">BDY17DRAFT_175875</name>
</gene>
<keyword evidence="4" id="KW-1185">Reference proteome</keyword>
<evidence type="ECO:0000256" key="1">
    <source>
        <dbReference type="SAM" id="Coils"/>
    </source>
</evidence>